<accession>W3VLM6</accession>
<dbReference type="InterPro" id="IPR009072">
    <property type="entry name" value="Histone-fold"/>
</dbReference>
<evidence type="ECO:0000259" key="4">
    <source>
        <dbReference type="Pfam" id="PF00808"/>
    </source>
</evidence>
<feature type="region of interest" description="Disordered" evidence="3">
    <location>
        <begin position="1"/>
        <end position="21"/>
    </location>
</feature>
<dbReference type="InterPro" id="IPR050568">
    <property type="entry name" value="Transcr_DNA_Rep_Reg"/>
</dbReference>
<dbReference type="GO" id="GO:0046982">
    <property type="term" value="F:protein heterodimerization activity"/>
    <property type="evidence" value="ECO:0007669"/>
    <property type="project" value="InterPro"/>
</dbReference>
<dbReference type="PANTHER" id="PTHR10252">
    <property type="entry name" value="HISTONE-LIKE TRANSCRIPTION FACTOR CCAAT-RELATED"/>
    <property type="match status" value="1"/>
</dbReference>
<dbReference type="Pfam" id="PF00808">
    <property type="entry name" value="CBFD_NFYB_HMF"/>
    <property type="match status" value="1"/>
</dbReference>
<feature type="compositionally biased region" description="Acidic residues" evidence="3">
    <location>
        <begin position="135"/>
        <end position="184"/>
    </location>
</feature>
<dbReference type="GO" id="GO:0006261">
    <property type="term" value="P:DNA-templated DNA replication"/>
    <property type="evidence" value="ECO:0007669"/>
    <property type="project" value="TreeGrafter"/>
</dbReference>
<reference evidence="5 6" key="1">
    <citation type="journal article" date="2014" name="Genome Announc.">
        <title>Genome sequence of the basidiomycetous fungus Pseudozyma aphidis DSM70725, an efficient producer of biosurfactant mannosylerythritol lipids.</title>
        <authorList>
            <person name="Lorenz S."/>
            <person name="Guenther M."/>
            <person name="Grumaz C."/>
            <person name="Rupp S."/>
            <person name="Zibek S."/>
            <person name="Sohn K."/>
        </authorList>
    </citation>
    <scope>NUCLEOTIDE SEQUENCE [LARGE SCALE GENOMIC DNA]</scope>
    <source>
        <strain evidence="6">ATCC 32657 / CBS 517.83 / DSM 70725 / JCM 10318 / NBRC 10182 / NRRL Y-7954 / St-0401</strain>
    </source>
</reference>
<dbReference type="EMBL" id="AWNI01000014">
    <property type="protein sequence ID" value="ETS61697.1"/>
    <property type="molecule type" value="Genomic_DNA"/>
</dbReference>
<dbReference type="HOGENOM" id="CLU_097280_0_0_1"/>
<dbReference type="Gene3D" id="1.10.20.10">
    <property type="entry name" value="Histone, subunit A"/>
    <property type="match status" value="1"/>
</dbReference>
<name>W3VLM6_MOEAP</name>
<gene>
    <name evidence="5" type="ORF">PaG_04196</name>
</gene>
<sequence length="184" mass="20786">MSAPSSPQLVEEDSAPSATTTHKGVSVFPVARVQRIIKADRDVDICSKEATFLISIATEIFIRRLTDEAYTNAKLDKRKHVFYKDLSRAVQQTESLEFLRDAIPTAMPLSSALEARQTKLAQKQTEENMILEGTLQDEDDPETEQEPEPEAEPQDDHDDNQDDAEDQDGHDDDQDHMDQQDDDE</sequence>
<organism evidence="5 6">
    <name type="scientific">Moesziomyces aphidis</name>
    <name type="common">Pseudozyma aphidis</name>
    <dbReference type="NCBI Taxonomy" id="84754"/>
    <lineage>
        <taxon>Eukaryota</taxon>
        <taxon>Fungi</taxon>
        <taxon>Dikarya</taxon>
        <taxon>Basidiomycota</taxon>
        <taxon>Ustilaginomycotina</taxon>
        <taxon>Ustilaginomycetes</taxon>
        <taxon>Ustilaginales</taxon>
        <taxon>Ustilaginaceae</taxon>
        <taxon>Moesziomyces</taxon>
    </lineage>
</organism>
<evidence type="ECO:0000313" key="6">
    <source>
        <dbReference type="Proteomes" id="UP000019462"/>
    </source>
</evidence>
<proteinExistence type="predicted"/>
<comment type="caution">
    <text evidence="5">The sequence shown here is derived from an EMBL/GenBank/DDBJ whole genome shotgun (WGS) entry which is preliminary data.</text>
</comment>
<feature type="domain" description="Transcription factor CBF/NF-Y/archaeal histone" evidence="4">
    <location>
        <begin position="28"/>
        <end position="90"/>
    </location>
</feature>
<dbReference type="AlphaFoldDB" id="W3VLM6"/>
<dbReference type="PANTHER" id="PTHR10252:SF54">
    <property type="entry name" value="CHROMATIN ACCESSIBILITY COMPLEX PROTEIN 1"/>
    <property type="match status" value="1"/>
</dbReference>
<dbReference type="GO" id="GO:0008623">
    <property type="term" value="C:CHRAC"/>
    <property type="evidence" value="ECO:0007669"/>
    <property type="project" value="TreeGrafter"/>
</dbReference>
<keyword evidence="2" id="KW-0539">Nucleus</keyword>
<dbReference type="CDD" id="cd23645">
    <property type="entry name" value="HFD_Dpb3-like"/>
    <property type="match status" value="1"/>
</dbReference>
<evidence type="ECO:0000256" key="3">
    <source>
        <dbReference type="SAM" id="MobiDB-lite"/>
    </source>
</evidence>
<evidence type="ECO:0000313" key="5">
    <source>
        <dbReference type="EMBL" id="ETS61697.1"/>
    </source>
</evidence>
<dbReference type="SUPFAM" id="SSF47113">
    <property type="entry name" value="Histone-fold"/>
    <property type="match status" value="1"/>
</dbReference>
<dbReference type="InterPro" id="IPR003958">
    <property type="entry name" value="CBFA_NFYB_domain"/>
</dbReference>
<evidence type="ECO:0000256" key="1">
    <source>
        <dbReference type="ARBA" id="ARBA00004123"/>
    </source>
</evidence>
<dbReference type="OrthoDB" id="636685at2759"/>
<dbReference type="Proteomes" id="UP000019462">
    <property type="component" value="Unassembled WGS sequence"/>
</dbReference>
<evidence type="ECO:0000256" key="2">
    <source>
        <dbReference type="ARBA" id="ARBA00023242"/>
    </source>
</evidence>
<keyword evidence="6" id="KW-1185">Reference proteome</keyword>
<feature type="region of interest" description="Disordered" evidence="3">
    <location>
        <begin position="130"/>
        <end position="184"/>
    </location>
</feature>
<comment type="subcellular location">
    <subcellularLocation>
        <location evidence="1">Nucleus</location>
    </subcellularLocation>
</comment>
<protein>
    <recommendedName>
        <fullName evidence="4">Transcription factor CBF/NF-Y/archaeal histone domain-containing protein</fullName>
    </recommendedName>
</protein>